<gene>
    <name evidence="2" type="ORF">BHU72_14960</name>
</gene>
<protein>
    <recommendedName>
        <fullName evidence="1">REase associating with pPIWI RE domain-containing protein</fullName>
    </recommendedName>
</protein>
<dbReference type="EMBL" id="MJAT01000011">
    <property type="protein sequence ID" value="OEH85979.1"/>
    <property type="molecule type" value="Genomic_DNA"/>
</dbReference>
<comment type="caution">
    <text evidence="2">The sequence shown here is derived from an EMBL/GenBank/DDBJ whole genome shotgun (WGS) entry which is preliminary data.</text>
</comment>
<evidence type="ECO:0000313" key="2">
    <source>
        <dbReference type="EMBL" id="OEH85979.1"/>
    </source>
</evidence>
<dbReference type="Pfam" id="PF18154">
    <property type="entry name" value="pPIWI_RE_REase"/>
    <property type="match status" value="1"/>
</dbReference>
<feature type="domain" description="REase associating with pPIWI RE" evidence="1">
    <location>
        <begin position="270"/>
        <end position="382"/>
    </location>
</feature>
<proteinExistence type="predicted"/>
<dbReference type="InterPro" id="IPR040828">
    <property type="entry name" value="pPIWI_RE_REase"/>
</dbReference>
<dbReference type="OrthoDB" id="580959at2"/>
<dbReference type="AlphaFoldDB" id="A0A1E5L7L0"/>
<name>A0A1E5L7L0_9FIRM</name>
<keyword evidence="3" id="KW-1185">Reference proteome</keyword>
<dbReference type="Proteomes" id="UP000095255">
    <property type="component" value="Unassembled WGS sequence"/>
</dbReference>
<evidence type="ECO:0000313" key="3">
    <source>
        <dbReference type="Proteomes" id="UP000095255"/>
    </source>
</evidence>
<sequence>MSNASLYREFFSLLCEIAYGLKKKEEEYKKRFNNRLIDSGLRKYITDNGLVKAINKHYVFALKYGINSPDGEVLAPKNETDAIKNYYSKPVIEWTFEWDEQIKEQIMSALDMEPLVFLRNQGKYICSDECNELAFFSKNNRDAEQKALYDAIKKLNQDAYVYCRKFIIEHPIIDSASLRDFKEMLQKLGVSDSHADKIKDNAYEAIPDDAHSKCSYCNWTIMVRIDNSLSCIDKRCKKHTDNFTEIEPLGDTRNLLRLKPGVMRYIALPGLLELEIEKFCIEHKLKHELWPSIDEYDIKIISNDNKIIAIDAKDHKNAFALANNLLETRSIFDSTDWDEGYIVVPNEVAREKKDYCKVVDKAIDRKINNVRCISFADLLKRLDGGVI</sequence>
<dbReference type="STRING" id="1390249.BHU72_14960"/>
<evidence type="ECO:0000259" key="1">
    <source>
        <dbReference type="Pfam" id="PF18154"/>
    </source>
</evidence>
<organism evidence="2 3">
    <name type="scientific">Desulfuribacillus stibiiarsenatis</name>
    <dbReference type="NCBI Taxonomy" id="1390249"/>
    <lineage>
        <taxon>Bacteria</taxon>
        <taxon>Bacillati</taxon>
        <taxon>Bacillota</taxon>
        <taxon>Desulfuribacillia</taxon>
        <taxon>Desulfuribacillales</taxon>
        <taxon>Desulfuribacillaceae</taxon>
        <taxon>Desulfuribacillus</taxon>
    </lineage>
</organism>
<reference evidence="2 3" key="1">
    <citation type="submission" date="2016-09" db="EMBL/GenBank/DDBJ databases">
        <title>Desulfuribacillus arsenicus sp. nov., an obligately anaerobic, dissimilatory arsenic- and antimonate-reducing bacterium isolated from anoxic sediments.</title>
        <authorList>
            <person name="Abin C.A."/>
            <person name="Hollibaugh J.T."/>
        </authorList>
    </citation>
    <scope>NUCLEOTIDE SEQUENCE [LARGE SCALE GENOMIC DNA]</scope>
    <source>
        <strain evidence="2 3">MLFW-2</strain>
    </source>
</reference>
<accession>A0A1E5L7L0</accession>
<dbReference type="RefSeq" id="WP_069701648.1">
    <property type="nucleotide sequence ID" value="NZ_MJAT01000011.1"/>
</dbReference>